<sequence>MDPGDPCTEGISYVSCTKISDSMVHKIDDLSEHLLVEILCRLPCSKFIFQCKCVSKRWGEVISTRHFICHFLSMQRELQNPMFSTLVVGTGTFFPSITEEDLTPNLQLPLILEAETLFVLGAGNDLLLCCPAKDDQRELYICNPYTKQWVAVPPPPEVQCICPPIGFICEPYYN</sequence>
<evidence type="ECO:0000313" key="3">
    <source>
        <dbReference type="Proteomes" id="UP000315295"/>
    </source>
</evidence>
<proteinExistence type="predicted"/>
<dbReference type="STRING" id="106549.A0A540L2K5"/>
<keyword evidence="3" id="KW-1185">Reference proteome</keyword>
<dbReference type="EMBL" id="VIEB01000803">
    <property type="protein sequence ID" value="TQD80549.1"/>
    <property type="molecule type" value="Genomic_DNA"/>
</dbReference>
<organism evidence="2 3">
    <name type="scientific">Malus baccata</name>
    <name type="common">Siberian crab apple</name>
    <name type="synonym">Pyrus baccata</name>
    <dbReference type="NCBI Taxonomy" id="106549"/>
    <lineage>
        <taxon>Eukaryota</taxon>
        <taxon>Viridiplantae</taxon>
        <taxon>Streptophyta</taxon>
        <taxon>Embryophyta</taxon>
        <taxon>Tracheophyta</taxon>
        <taxon>Spermatophyta</taxon>
        <taxon>Magnoliopsida</taxon>
        <taxon>eudicotyledons</taxon>
        <taxon>Gunneridae</taxon>
        <taxon>Pentapetalae</taxon>
        <taxon>rosids</taxon>
        <taxon>fabids</taxon>
        <taxon>Rosales</taxon>
        <taxon>Rosaceae</taxon>
        <taxon>Amygdaloideae</taxon>
        <taxon>Maleae</taxon>
        <taxon>Malus</taxon>
    </lineage>
</organism>
<protein>
    <recommendedName>
        <fullName evidence="1">F-box domain-containing protein</fullName>
    </recommendedName>
</protein>
<reference evidence="2 3" key="1">
    <citation type="journal article" date="2019" name="G3 (Bethesda)">
        <title>Sequencing of a Wild Apple (Malus baccata) Genome Unravels the Differences Between Cultivated and Wild Apple Species Regarding Disease Resistance and Cold Tolerance.</title>
        <authorList>
            <person name="Chen X."/>
        </authorList>
    </citation>
    <scope>NUCLEOTIDE SEQUENCE [LARGE SCALE GENOMIC DNA]</scope>
    <source>
        <strain evidence="3">cv. Shandingzi</strain>
        <tissue evidence="2">Leaves</tissue>
    </source>
</reference>
<dbReference type="SUPFAM" id="SSF81383">
    <property type="entry name" value="F-box domain"/>
    <property type="match status" value="1"/>
</dbReference>
<dbReference type="PANTHER" id="PTHR35546">
    <property type="entry name" value="F-BOX PROTEIN INTERACTION DOMAIN PROTEIN-RELATED"/>
    <property type="match status" value="1"/>
</dbReference>
<gene>
    <name evidence="2" type="ORF">C1H46_033898</name>
</gene>
<dbReference type="AlphaFoldDB" id="A0A540L2K5"/>
<dbReference type="Gene3D" id="1.20.1280.50">
    <property type="match status" value="1"/>
</dbReference>
<dbReference type="InterPro" id="IPR055290">
    <property type="entry name" value="At3g26010-like"/>
</dbReference>
<name>A0A540L2K5_MALBA</name>
<evidence type="ECO:0000313" key="2">
    <source>
        <dbReference type="EMBL" id="TQD80549.1"/>
    </source>
</evidence>
<comment type="caution">
    <text evidence="2">The sequence shown here is derived from an EMBL/GenBank/DDBJ whole genome shotgun (WGS) entry which is preliminary data.</text>
</comment>
<dbReference type="InterPro" id="IPR036047">
    <property type="entry name" value="F-box-like_dom_sf"/>
</dbReference>
<dbReference type="InterPro" id="IPR001810">
    <property type="entry name" value="F-box_dom"/>
</dbReference>
<dbReference type="PANTHER" id="PTHR35546:SF130">
    <property type="entry name" value="EXPRESSED PROTEIN"/>
    <property type="match status" value="1"/>
</dbReference>
<evidence type="ECO:0000259" key="1">
    <source>
        <dbReference type="Pfam" id="PF00646"/>
    </source>
</evidence>
<dbReference type="Proteomes" id="UP000315295">
    <property type="component" value="Unassembled WGS sequence"/>
</dbReference>
<dbReference type="Pfam" id="PF00646">
    <property type="entry name" value="F-box"/>
    <property type="match status" value="1"/>
</dbReference>
<accession>A0A540L2K5</accession>
<feature type="domain" description="F-box" evidence="1">
    <location>
        <begin position="27"/>
        <end position="67"/>
    </location>
</feature>